<dbReference type="OrthoDB" id="9810066at2"/>
<organism evidence="1 2">
    <name type="scientific">Burkholderia multivorans</name>
    <dbReference type="NCBI Taxonomy" id="87883"/>
    <lineage>
        <taxon>Bacteria</taxon>
        <taxon>Pseudomonadati</taxon>
        <taxon>Pseudomonadota</taxon>
        <taxon>Betaproteobacteria</taxon>
        <taxon>Burkholderiales</taxon>
        <taxon>Burkholderiaceae</taxon>
        <taxon>Burkholderia</taxon>
        <taxon>Burkholderia cepacia complex</taxon>
    </lineage>
</organism>
<accession>A0A2S9M9K9</accession>
<comment type="caution">
    <text evidence="1">The sequence shown here is derived from an EMBL/GenBank/DDBJ whole genome shotgun (WGS) entry which is preliminary data.</text>
</comment>
<gene>
    <name evidence="1" type="ORF">C6Q15_19635</name>
</gene>
<dbReference type="Proteomes" id="UP000238982">
    <property type="component" value="Unassembled WGS sequence"/>
</dbReference>
<dbReference type="AlphaFoldDB" id="A0A2S9M9K9"/>
<name>A0A2S9M9K9_9BURK</name>
<sequence length="65" mass="6998">MLVRKLRAPCEVRPYADDVVCIEQSDEAFSVGALYRAFSQMDDDKAVAILAAAHMAPIGNDAAPC</sequence>
<dbReference type="InterPro" id="IPR029057">
    <property type="entry name" value="PRTase-like"/>
</dbReference>
<dbReference type="RefSeq" id="WP_038442345.1">
    <property type="nucleotide sequence ID" value="NZ_CADFDE010000006.1"/>
</dbReference>
<reference evidence="1 2" key="1">
    <citation type="submission" date="2018-03" db="EMBL/GenBank/DDBJ databases">
        <authorList>
            <person name="Keele B.F."/>
        </authorList>
    </citation>
    <scope>NUCLEOTIDE SEQUENCE [LARGE SCALE GENOMIC DNA]</scope>
    <source>
        <strain evidence="1 2">AU19729</strain>
    </source>
</reference>
<dbReference type="Gene3D" id="3.40.50.2020">
    <property type="match status" value="1"/>
</dbReference>
<protein>
    <submittedName>
        <fullName evidence="1">Uncharacterized protein</fullName>
    </submittedName>
</protein>
<proteinExistence type="predicted"/>
<evidence type="ECO:0000313" key="2">
    <source>
        <dbReference type="Proteomes" id="UP000238982"/>
    </source>
</evidence>
<dbReference type="EMBL" id="PVGH01000076">
    <property type="protein sequence ID" value="PRF58495.1"/>
    <property type="molecule type" value="Genomic_DNA"/>
</dbReference>
<evidence type="ECO:0000313" key="1">
    <source>
        <dbReference type="EMBL" id="PRF58495.1"/>
    </source>
</evidence>